<comment type="caution">
    <text evidence="1">The sequence shown here is derived from an EMBL/GenBank/DDBJ whole genome shotgun (WGS) entry which is preliminary data.</text>
</comment>
<keyword evidence="2" id="KW-1185">Reference proteome</keyword>
<dbReference type="EMBL" id="BPQP01000018">
    <property type="protein sequence ID" value="GJD94051.1"/>
    <property type="molecule type" value="Genomic_DNA"/>
</dbReference>
<organism evidence="1 2">
    <name type="scientific">Methylobacterium iners</name>
    <dbReference type="NCBI Taxonomy" id="418707"/>
    <lineage>
        <taxon>Bacteria</taxon>
        <taxon>Pseudomonadati</taxon>
        <taxon>Pseudomonadota</taxon>
        <taxon>Alphaproteobacteria</taxon>
        <taxon>Hyphomicrobiales</taxon>
        <taxon>Methylobacteriaceae</taxon>
        <taxon>Methylobacterium</taxon>
    </lineage>
</organism>
<reference evidence="1" key="2">
    <citation type="submission" date="2021-08" db="EMBL/GenBank/DDBJ databases">
        <authorList>
            <person name="Tani A."/>
            <person name="Ola A."/>
            <person name="Ogura Y."/>
            <person name="Katsura K."/>
            <person name="Hayashi T."/>
        </authorList>
    </citation>
    <scope>NUCLEOTIDE SEQUENCE</scope>
    <source>
        <strain evidence="1">DSM 19015</strain>
    </source>
</reference>
<accession>A0ABQ4RTE9</accession>
<protein>
    <submittedName>
        <fullName evidence="1">Uncharacterized protein</fullName>
    </submittedName>
</protein>
<sequence>MKTVPITSLGLLRATDLFQATRNDLIRRGDTETRLVTVAVDRPLDPRRPSLAAGEGAPSIGPSERRLVDLLV</sequence>
<reference evidence="1" key="1">
    <citation type="journal article" date="2021" name="Front. Microbiol.">
        <title>Comprehensive Comparative Genomics and Phenotyping of Methylobacterium Species.</title>
        <authorList>
            <person name="Alessa O."/>
            <person name="Ogura Y."/>
            <person name="Fujitani Y."/>
            <person name="Takami H."/>
            <person name="Hayashi T."/>
            <person name="Sahin N."/>
            <person name="Tani A."/>
        </authorList>
    </citation>
    <scope>NUCLEOTIDE SEQUENCE</scope>
    <source>
        <strain evidence="1">DSM 19015</strain>
    </source>
</reference>
<gene>
    <name evidence="1" type="ORF">OCOJLMKI_1251</name>
</gene>
<proteinExistence type="predicted"/>
<name>A0ABQ4RTE9_9HYPH</name>
<evidence type="ECO:0000313" key="1">
    <source>
        <dbReference type="EMBL" id="GJD94051.1"/>
    </source>
</evidence>
<evidence type="ECO:0000313" key="2">
    <source>
        <dbReference type="Proteomes" id="UP001055125"/>
    </source>
</evidence>
<dbReference type="RefSeq" id="WP_238243238.1">
    <property type="nucleotide sequence ID" value="NZ_BPQP01000018.1"/>
</dbReference>
<dbReference type="Proteomes" id="UP001055125">
    <property type="component" value="Unassembled WGS sequence"/>
</dbReference>